<reference evidence="2 3" key="1">
    <citation type="submission" date="2023-08" db="EMBL/GenBank/DDBJ databases">
        <title>Black Yeasts Isolated from many extreme environments.</title>
        <authorList>
            <person name="Coleine C."/>
            <person name="Stajich J.E."/>
            <person name="Selbmann L."/>
        </authorList>
    </citation>
    <scope>NUCLEOTIDE SEQUENCE [LARGE SCALE GENOMIC DNA]</scope>
    <source>
        <strain evidence="2 3">CCFEE 5885</strain>
    </source>
</reference>
<proteinExistence type="predicted"/>
<name>A0ABR0K5C6_9EURO</name>
<keyword evidence="3" id="KW-1185">Reference proteome</keyword>
<feature type="compositionally biased region" description="Polar residues" evidence="1">
    <location>
        <begin position="74"/>
        <end position="83"/>
    </location>
</feature>
<dbReference type="Proteomes" id="UP001345013">
    <property type="component" value="Unassembled WGS sequence"/>
</dbReference>
<evidence type="ECO:0000313" key="2">
    <source>
        <dbReference type="EMBL" id="KAK5086019.1"/>
    </source>
</evidence>
<sequence>MAPKRRTEVRYACRLCPNGPTFDRLRKGAESSWTKSLEYHVEKIHPEHIDDWASLKGEKTTEPRPWAREEQEGQEQNFESANELSEDRVKVTDEEDRGADDAAAPLPAKDTDNGVETATRPMIGRQPLQIFAATAPSVSTMEPIVLQCGEVDQLALDGKLGRRIQELAQKAFPYEDEDTVPIASQHIVRYLLAKVKKLQGFYGKVLYEMPIEEIKQIREELQQVRAEAEGEEDEEEEAQGETLQEAATNLEAQQKIEPEQGDRAKKRARETPVGTEVGEEVSKAPKRRRLVLKIGSSQRAGGDEEHDP</sequence>
<feature type="compositionally biased region" description="Basic and acidic residues" evidence="1">
    <location>
        <begin position="254"/>
        <end position="263"/>
    </location>
</feature>
<organism evidence="2 3">
    <name type="scientific">Lithohypha guttulata</name>
    <dbReference type="NCBI Taxonomy" id="1690604"/>
    <lineage>
        <taxon>Eukaryota</taxon>
        <taxon>Fungi</taxon>
        <taxon>Dikarya</taxon>
        <taxon>Ascomycota</taxon>
        <taxon>Pezizomycotina</taxon>
        <taxon>Eurotiomycetes</taxon>
        <taxon>Chaetothyriomycetidae</taxon>
        <taxon>Chaetothyriales</taxon>
        <taxon>Trichomeriaceae</taxon>
        <taxon>Lithohypha</taxon>
    </lineage>
</organism>
<feature type="compositionally biased region" description="Acidic residues" evidence="1">
    <location>
        <begin position="229"/>
        <end position="239"/>
    </location>
</feature>
<protein>
    <submittedName>
        <fullName evidence="2">Uncharacterized protein</fullName>
    </submittedName>
</protein>
<gene>
    <name evidence="2" type="ORF">LTR24_007169</name>
</gene>
<comment type="caution">
    <text evidence="2">The sequence shown here is derived from an EMBL/GenBank/DDBJ whole genome shotgun (WGS) entry which is preliminary data.</text>
</comment>
<evidence type="ECO:0000256" key="1">
    <source>
        <dbReference type="SAM" id="MobiDB-lite"/>
    </source>
</evidence>
<evidence type="ECO:0000313" key="3">
    <source>
        <dbReference type="Proteomes" id="UP001345013"/>
    </source>
</evidence>
<feature type="region of interest" description="Disordered" evidence="1">
    <location>
        <begin position="225"/>
        <end position="308"/>
    </location>
</feature>
<feature type="region of interest" description="Disordered" evidence="1">
    <location>
        <begin position="52"/>
        <end position="121"/>
    </location>
</feature>
<dbReference type="EMBL" id="JAVRRG010000103">
    <property type="protein sequence ID" value="KAK5086019.1"/>
    <property type="molecule type" value="Genomic_DNA"/>
</dbReference>
<accession>A0ABR0K5C6</accession>
<feature type="compositionally biased region" description="Basic and acidic residues" evidence="1">
    <location>
        <begin position="52"/>
        <end position="71"/>
    </location>
</feature>